<dbReference type="Gene3D" id="3.30.70.1290">
    <property type="entry name" value="Transposase IS200-like"/>
    <property type="match status" value="1"/>
</dbReference>
<dbReference type="AlphaFoldDB" id="A0A0H4PB05"/>
<keyword evidence="3" id="KW-1185">Reference proteome</keyword>
<sequence>MASTYSQIYIQYVFAVKGRVNLLKRPWRDEVFKYISGIIKGKNQKAIIVNGMADHVHAFVGLKPAMPISDSIRDIKNNSTNFINEQKFLKGKFEWQEGYGAFSYSHSQMNHVYQW</sequence>
<dbReference type="RefSeq" id="WP_316934208.1">
    <property type="nucleotide sequence ID" value="NZ_CP012040.1"/>
</dbReference>
<dbReference type="InterPro" id="IPR036515">
    <property type="entry name" value="Transposase_17_sf"/>
</dbReference>
<dbReference type="Pfam" id="PF01797">
    <property type="entry name" value="Y1_Tnp"/>
    <property type="match status" value="1"/>
</dbReference>
<dbReference type="GO" id="GO:0004803">
    <property type="term" value="F:transposase activity"/>
    <property type="evidence" value="ECO:0007669"/>
    <property type="project" value="InterPro"/>
</dbReference>
<feature type="domain" description="Transposase IS200-like" evidence="1">
    <location>
        <begin position="5"/>
        <end position="114"/>
    </location>
</feature>
<gene>
    <name evidence="2" type="ORF">CA2015_1972</name>
</gene>
<dbReference type="STRING" id="320787.CA2015_1972"/>
<dbReference type="SUPFAM" id="SSF143422">
    <property type="entry name" value="Transposase IS200-like"/>
    <property type="match status" value="1"/>
</dbReference>
<evidence type="ECO:0000313" key="2">
    <source>
        <dbReference type="EMBL" id="AKP51399.1"/>
    </source>
</evidence>
<dbReference type="Proteomes" id="UP000036520">
    <property type="component" value="Chromosome"/>
</dbReference>
<proteinExistence type="predicted"/>
<dbReference type="GO" id="GO:0003677">
    <property type="term" value="F:DNA binding"/>
    <property type="evidence" value="ECO:0007669"/>
    <property type="project" value="InterPro"/>
</dbReference>
<organism evidence="2 3">
    <name type="scientific">Cyclobacterium amurskyense</name>
    <dbReference type="NCBI Taxonomy" id="320787"/>
    <lineage>
        <taxon>Bacteria</taxon>
        <taxon>Pseudomonadati</taxon>
        <taxon>Bacteroidota</taxon>
        <taxon>Cytophagia</taxon>
        <taxon>Cytophagales</taxon>
        <taxon>Cyclobacteriaceae</taxon>
        <taxon>Cyclobacterium</taxon>
    </lineage>
</organism>
<evidence type="ECO:0000313" key="3">
    <source>
        <dbReference type="Proteomes" id="UP000036520"/>
    </source>
</evidence>
<name>A0A0H4PB05_9BACT</name>
<accession>A0A0H4PB05</accession>
<dbReference type="KEGG" id="camu:CA2015_1972"/>
<dbReference type="SMART" id="SM01321">
    <property type="entry name" value="Y1_Tnp"/>
    <property type="match status" value="1"/>
</dbReference>
<evidence type="ECO:0000259" key="1">
    <source>
        <dbReference type="SMART" id="SM01321"/>
    </source>
</evidence>
<dbReference type="PANTHER" id="PTHR33360:SF2">
    <property type="entry name" value="TRANSPOSASE FOR INSERTION SEQUENCE ELEMENT IS200"/>
    <property type="match status" value="1"/>
</dbReference>
<dbReference type="InterPro" id="IPR002686">
    <property type="entry name" value="Transposase_17"/>
</dbReference>
<dbReference type="GO" id="GO:0006313">
    <property type="term" value="P:DNA transposition"/>
    <property type="evidence" value="ECO:0007669"/>
    <property type="project" value="InterPro"/>
</dbReference>
<reference evidence="2 3" key="1">
    <citation type="submission" date="2015-07" db="EMBL/GenBank/DDBJ databases">
        <authorList>
            <person name="Kim K.M."/>
        </authorList>
    </citation>
    <scope>NUCLEOTIDE SEQUENCE [LARGE SCALE GENOMIC DNA]</scope>
    <source>
        <strain evidence="2 3">KCTC 12363</strain>
    </source>
</reference>
<protein>
    <submittedName>
        <fullName evidence="2">Transposase IS200-family protein</fullName>
    </submittedName>
</protein>
<dbReference type="PANTHER" id="PTHR33360">
    <property type="entry name" value="TRANSPOSASE FOR INSERTION SEQUENCE ELEMENT IS200"/>
    <property type="match status" value="1"/>
</dbReference>
<dbReference type="EMBL" id="CP012040">
    <property type="protein sequence ID" value="AKP51399.1"/>
    <property type="molecule type" value="Genomic_DNA"/>
</dbReference>